<feature type="transmembrane region" description="Helical" evidence="5">
    <location>
        <begin position="254"/>
        <end position="272"/>
    </location>
</feature>
<dbReference type="PANTHER" id="PTHR23508:SF10">
    <property type="entry name" value="CARBOXYLIC ACID TRANSPORTER PROTEIN HOMOLOG"/>
    <property type="match status" value="1"/>
</dbReference>
<evidence type="ECO:0000313" key="7">
    <source>
        <dbReference type="EMBL" id="OYO13455.1"/>
    </source>
</evidence>
<dbReference type="PANTHER" id="PTHR23508">
    <property type="entry name" value="CARBOXYLIC ACID TRANSPORTER PROTEIN HOMOLOG"/>
    <property type="match status" value="1"/>
</dbReference>
<keyword evidence="8" id="KW-1185">Reference proteome</keyword>
<keyword evidence="3 5" id="KW-1133">Transmembrane helix</keyword>
<protein>
    <submittedName>
        <fullName evidence="7">MFS transporter</fullName>
    </submittedName>
</protein>
<sequence length="410" mass="43919">MKRSTNRWVILFGSFIVYLFDAMEIVILSFALPAVRQEFGATAVQAGMLATATLIGIGVSALVMGWLADVWGRRKTLILCLALFGVFTALLAIAPSLLVMGILRFLSGLGLGGVWGIVSALVVESWPPQSRAKAVSFVLSSFPVGAAVASVAAGIFLPDWRLMFLVTGVSVLLPLAIVVFLFSESTEWLRTRDELRAAGGRTKVPLARIFERGYARVTVLASIVASLAFIAYYGASTWLPSYLINERGLSSRTVGVFMTVLNLGMFLGYFAFGWLADRIGKRNALVLSFFGTGVLMPLYGLATNQTMLLWLGPAYAFFMTFSGLFGSYLGEVYPTEFRTTGANFCFNVGRGVSAFAPVAIGSFAASQGLSSGLILSGGLFLAAGVVMIFLPRTERAARVHTAPSAEESHA</sequence>
<feature type="transmembrane region" description="Helical" evidence="5">
    <location>
        <begin position="44"/>
        <end position="64"/>
    </location>
</feature>
<dbReference type="SUPFAM" id="SSF103473">
    <property type="entry name" value="MFS general substrate transporter"/>
    <property type="match status" value="1"/>
</dbReference>
<dbReference type="InterPro" id="IPR011701">
    <property type="entry name" value="MFS"/>
</dbReference>
<accession>A0A255GCA1</accession>
<dbReference type="OrthoDB" id="9787026at2"/>
<feature type="transmembrane region" description="Helical" evidence="5">
    <location>
        <begin position="213"/>
        <end position="234"/>
    </location>
</feature>
<evidence type="ECO:0000313" key="8">
    <source>
        <dbReference type="Proteomes" id="UP000215896"/>
    </source>
</evidence>
<evidence type="ECO:0000256" key="5">
    <source>
        <dbReference type="SAM" id="Phobius"/>
    </source>
</evidence>
<evidence type="ECO:0000256" key="4">
    <source>
        <dbReference type="ARBA" id="ARBA00023136"/>
    </source>
</evidence>
<keyword evidence="2 5" id="KW-0812">Transmembrane</keyword>
<reference evidence="7 8" key="1">
    <citation type="submission" date="2017-07" db="EMBL/GenBank/DDBJ databases">
        <title>Draft whole genome sequences of clinical Proprionibacteriaceae strains.</title>
        <authorList>
            <person name="Bernier A.-M."/>
            <person name="Bernard K."/>
            <person name="Domingo M.-C."/>
        </authorList>
    </citation>
    <scope>NUCLEOTIDE SEQUENCE [LARGE SCALE GENOMIC DNA]</scope>
    <source>
        <strain evidence="7 8">NML 030167</strain>
    </source>
</reference>
<evidence type="ECO:0000256" key="3">
    <source>
        <dbReference type="ARBA" id="ARBA00022989"/>
    </source>
</evidence>
<dbReference type="InterPro" id="IPR020846">
    <property type="entry name" value="MFS_dom"/>
</dbReference>
<evidence type="ECO:0000259" key="6">
    <source>
        <dbReference type="PROSITE" id="PS50850"/>
    </source>
</evidence>
<dbReference type="RefSeq" id="WP_094359938.1">
    <property type="nucleotide sequence ID" value="NZ_NMVK01000026.1"/>
</dbReference>
<gene>
    <name evidence="7" type="ORF">CGZ94_10790</name>
</gene>
<feature type="transmembrane region" description="Helical" evidence="5">
    <location>
        <begin position="105"/>
        <end position="123"/>
    </location>
</feature>
<dbReference type="Pfam" id="PF07690">
    <property type="entry name" value="MFS_1"/>
    <property type="match status" value="1"/>
</dbReference>
<keyword evidence="4 5" id="KW-0472">Membrane</keyword>
<feature type="transmembrane region" description="Helical" evidence="5">
    <location>
        <begin position="308"/>
        <end position="329"/>
    </location>
</feature>
<organism evidence="7 8">
    <name type="scientific">Enemella evansiae</name>
    <dbReference type="NCBI Taxonomy" id="2016499"/>
    <lineage>
        <taxon>Bacteria</taxon>
        <taxon>Bacillati</taxon>
        <taxon>Actinomycetota</taxon>
        <taxon>Actinomycetes</taxon>
        <taxon>Propionibacteriales</taxon>
        <taxon>Propionibacteriaceae</taxon>
        <taxon>Enemella</taxon>
    </lineage>
</organism>
<feature type="transmembrane region" description="Helical" evidence="5">
    <location>
        <begin position="371"/>
        <end position="390"/>
    </location>
</feature>
<proteinExistence type="predicted"/>
<evidence type="ECO:0000256" key="2">
    <source>
        <dbReference type="ARBA" id="ARBA00022692"/>
    </source>
</evidence>
<comment type="caution">
    <text evidence="7">The sequence shown here is derived from an EMBL/GenBank/DDBJ whole genome shotgun (WGS) entry which is preliminary data.</text>
</comment>
<feature type="transmembrane region" description="Helical" evidence="5">
    <location>
        <begin position="284"/>
        <end position="302"/>
    </location>
</feature>
<dbReference type="Gene3D" id="1.20.1250.20">
    <property type="entry name" value="MFS general substrate transporter like domains"/>
    <property type="match status" value="2"/>
</dbReference>
<feature type="domain" description="Major facilitator superfamily (MFS) profile" evidence="6">
    <location>
        <begin position="10"/>
        <end position="394"/>
    </location>
</feature>
<dbReference type="PROSITE" id="PS00217">
    <property type="entry name" value="SUGAR_TRANSPORT_2"/>
    <property type="match status" value="1"/>
</dbReference>
<feature type="transmembrane region" description="Helical" evidence="5">
    <location>
        <begin position="9"/>
        <end position="32"/>
    </location>
</feature>
<dbReference type="GO" id="GO:0005886">
    <property type="term" value="C:plasma membrane"/>
    <property type="evidence" value="ECO:0007669"/>
    <property type="project" value="UniProtKB-SubCell"/>
</dbReference>
<dbReference type="PROSITE" id="PS50850">
    <property type="entry name" value="MFS"/>
    <property type="match status" value="1"/>
</dbReference>
<evidence type="ECO:0000256" key="1">
    <source>
        <dbReference type="ARBA" id="ARBA00004651"/>
    </source>
</evidence>
<feature type="transmembrane region" description="Helical" evidence="5">
    <location>
        <begin position="162"/>
        <end position="182"/>
    </location>
</feature>
<dbReference type="GO" id="GO:0046943">
    <property type="term" value="F:carboxylic acid transmembrane transporter activity"/>
    <property type="evidence" value="ECO:0007669"/>
    <property type="project" value="TreeGrafter"/>
</dbReference>
<feature type="transmembrane region" description="Helical" evidence="5">
    <location>
        <begin position="341"/>
        <end position="365"/>
    </location>
</feature>
<dbReference type="EMBL" id="NMVO01000013">
    <property type="protein sequence ID" value="OYO13455.1"/>
    <property type="molecule type" value="Genomic_DNA"/>
</dbReference>
<feature type="transmembrane region" description="Helical" evidence="5">
    <location>
        <begin position="135"/>
        <end position="156"/>
    </location>
</feature>
<comment type="subcellular location">
    <subcellularLocation>
        <location evidence="1">Cell membrane</location>
        <topology evidence="1">Multi-pass membrane protein</topology>
    </subcellularLocation>
</comment>
<dbReference type="InterPro" id="IPR036259">
    <property type="entry name" value="MFS_trans_sf"/>
</dbReference>
<dbReference type="AlphaFoldDB" id="A0A255GCA1"/>
<dbReference type="Proteomes" id="UP000215896">
    <property type="component" value="Unassembled WGS sequence"/>
</dbReference>
<name>A0A255GCA1_9ACTN</name>
<feature type="transmembrane region" description="Helical" evidence="5">
    <location>
        <begin position="76"/>
        <end position="99"/>
    </location>
</feature>
<dbReference type="InterPro" id="IPR005829">
    <property type="entry name" value="Sugar_transporter_CS"/>
</dbReference>